<evidence type="ECO:0000256" key="8">
    <source>
        <dbReference type="SAM" id="Phobius"/>
    </source>
</evidence>
<feature type="transmembrane region" description="Helical" evidence="8">
    <location>
        <begin position="92"/>
        <end position="110"/>
    </location>
</feature>
<keyword evidence="3 7" id="KW-0813">Transport</keyword>
<feature type="transmembrane region" description="Helical" evidence="8">
    <location>
        <begin position="60"/>
        <end position="80"/>
    </location>
</feature>
<evidence type="ECO:0000256" key="7">
    <source>
        <dbReference type="RuleBase" id="RU003346"/>
    </source>
</evidence>
<dbReference type="PANTHER" id="PTHR48022:SF64">
    <property type="entry name" value="MAJOR FACILITATOR SUPERFAMILY (MFS) PROFILE DOMAIN-CONTAINING PROTEIN"/>
    <property type="match status" value="1"/>
</dbReference>
<evidence type="ECO:0000256" key="6">
    <source>
        <dbReference type="ARBA" id="ARBA00023136"/>
    </source>
</evidence>
<organism evidence="10 11">
    <name type="scientific">Aureobasidium melanogenum</name>
    <name type="common">Aureobasidium pullulans var. melanogenum</name>
    <dbReference type="NCBI Taxonomy" id="46634"/>
    <lineage>
        <taxon>Eukaryota</taxon>
        <taxon>Fungi</taxon>
        <taxon>Dikarya</taxon>
        <taxon>Ascomycota</taxon>
        <taxon>Pezizomycotina</taxon>
        <taxon>Dothideomycetes</taxon>
        <taxon>Dothideomycetidae</taxon>
        <taxon>Dothideales</taxon>
        <taxon>Saccotheciaceae</taxon>
        <taxon>Aureobasidium</taxon>
    </lineage>
</organism>
<proteinExistence type="inferred from homology"/>
<dbReference type="AlphaFoldDB" id="A0A9P8FWD0"/>
<feature type="domain" description="Major facilitator superfamily (MFS) profile" evidence="9">
    <location>
        <begin position="24"/>
        <end position="462"/>
    </location>
</feature>
<dbReference type="NCBIfam" id="TIGR00879">
    <property type="entry name" value="SP"/>
    <property type="match status" value="1"/>
</dbReference>
<evidence type="ECO:0000256" key="5">
    <source>
        <dbReference type="ARBA" id="ARBA00022989"/>
    </source>
</evidence>
<accession>A0A9P8FWD0</accession>
<name>A0A9P8FWD0_AURME</name>
<feature type="transmembrane region" description="Helical" evidence="8">
    <location>
        <begin position="182"/>
        <end position="204"/>
    </location>
</feature>
<dbReference type="Pfam" id="PF00083">
    <property type="entry name" value="Sugar_tr"/>
    <property type="match status" value="1"/>
</dbReference>
<feature type="non-terminal residue" evidence="10">
    <location>
        <position position="1"/>
    </location>
</feature>
<feature type="transmembrane region" description="Helical" evidence="8">
    <location>
        <begin position="369"/>
        <end position="388"/>
    </location>
</feature>
<keyword evidence="5 8" id="KW-1133">Transmembrane helix</keyword>
<feature type="transmembrane region" description="Helical" evidence="8">
    <location>
        <begin position="155"/>
        <end position="176"/>
    </location>
</feature>
<evidence type="ECO:0000313" key="10">
    <source>
        <dbReference type="EMBL" id="KAG9983108.1"/>
    </source>
</evidence>
<comment type="subcellular location">
    <subcellularLocation>
        <location evidence="1">Membrane</location>
        <topology evidence="1">Multi-pass membrane protein</topology>
    </subcellularLocation>
</comment>
<dbReference type="SUPFAM" id="SSF103473">
    <property type="entry name" value="MFS general substrate transporter"/>
    <property type="match status" value="1"/>
</dbReference>
<reference evidence="10" key="2">
    <citation type="submission" date="2021-08" db="EMBL/GenBank/DDBJ databases">
        <authorList>
            <person name="Gostincar C."/>
            <person name="Sun X."/>
            <person name="Song Z."/>
            <person name="Gunde-Cimerman N."/>
        </authorList>
    </citation>
    <scope>NUCLEOTIDE SEQUENCE</scope>
    <source>
        <strain evidence="10">EXF-9298</strain>
    </source>
</reference>
<protein>
    <submittedName>
        <fullName evidence="10">MFS sugar transporter-like protein</fullName>
    </submittedName>
</protein>
<dbReference type="Gene3D" id="1.20.1250.20">
    <property type="entry name" value="MFS general substrate transporter like domains"/>
    <property type="match status" value="1"/>
</dbReference>
<keyword evidence="6 8" id="KW-0472">Membrane</keyword>
<sequence length="516" mass="56807">MQQSDHGRFDKWWKDVGLRKLICWQACILASQMVTGYDESVVGSFQSMQPWRDSMGHPNASRVGLITTMVFVGGFVGAFVAPPTSDYFGRRISMLVGSTIALIGTVLQTAAQNSDMFMAGRFLVGLGISFTCIAGPPLLYELAHPSMRAATASTFNVLWYVGSIIAAWVTFATGHLSTTWSWRIPSLVQGVTPVVVILAVLCGLPESPRWLYARGKAEEARAILAHYHAKDVLNADIVEQQLSDIQATLDHERFTRVGGVGALFRTKANRKRMTVVVAMALIMLWNGQGVISYYFSPILDNVGIKDTTSQTGINGGLQIWNFFCSIVGVVLASKIGRRPLWFISYIGMIFANVPLTVASAMYAKHDSKPAAYVVVVFLFVYDAAFNLANNPLLYSYPTEILPFAIRSRGLGIMIAVSQAALTVNQYVNPIALERIGFYYYIFYLGMLILAVIIIYLIFPETKNLSEEELVLLFEDKEDVVLQGLEAGETETADTMDDANEKPGFSVEVVKSGLQTS</sequence>
<evidence type="ECO:0000256" key="3">
    <source>
        <dbReference type="ARBA" id="ARBA00022448"/>
    </source>
</evidence>
<comment type="caution">
    <text evidence="10">The sequence shown here is derived from an EMBL/GenBank/DDBJ whole genome shotgun (WGS) entry which is preliminary data.</text>
</comment>
<dbReference type="InterPro" id="IPR036259">
    <property type="entry name" value="MFS_trans_sf"/>
</dbReference>
<dbReference type="InterPro" id="IPR005828">
    <property type="entry name" value="MFS_sugar_transport-like"/>
</dbReference>
<gene>
    <name evidence="10" type="ORF">KCU98_g6328</name>
</gene>
<comment type="similarity">
    <text evidence="2 7">Belongs to the major facilitator superfamily. Sugar transporter (TC 2.A.1.1) family.</text>
</comment>
<feature type="transmembrane region" description="Helical" evidence="8">
    <location>
        <begin position="275"/>
        <end position="295"/>
    </location>
</feature>
<feature type="transmembrane region" description="Helical" evidence="8">
    <location>
        <begin position="315"/>
        <end position="333"/>
    </location>
</feature>
<dbReference type="EMBL" id="JAHFXS010000637">
    <property type="protein sequence ID" value="KAG9983108.1"/>
    <property type="molecule type" value="Genomic_DNA"/>
</dbReference>
<keyword evidence="11" id="KW-1185">Reference proteome</keyword>
<feature type="transmembrane region" description="Helical" evidence="8">
    <location>
        <begin position="122"/>
        <end position="143"/>
    </location>
</feature>
<dbReference type="GO" id="GO:0016020">
    <property type="term" value="C:membrane"/>
    <property type="evidence" value="ECO:0007669"/>
    <property type="project" value="UniProtKB-SubCell"/>
</dbReference>
<reference evidence="10" key="1">
    <citation type="journal article" date="2021" name="J Fungi (Basel)">
        <title>Virulence traits and population genomics of the black yeast Aureobasidium melanogenum.</title>
        <authorList>
            <person name="Cernosa A."/>
            <person name="Sun X."/>
            <person name="Gostincar C."/>
            <person name="Fang C."/>
            <person name="Gunde-Cimerman N."/>
            <person name="Song Z."/>
        </authorList>
    </citation>
    <scope>NUCLEOTIDE SEQUENCE</scope>
    <source>
        <strain evidence="10">EXF-9298</strain>
    </source>
</reference>
<dbReference type="InterPro" id="IPR020846">
    <property type="entry name" value="MFS_dom"/>
</dbReference>
<evidence type="ECO:0000259" key="9">
    <source>
        <dbReference type="PROSITE" id="PS50850"/>
    </source>
</evidence>
<dbReference type="FunFam" id="1.20.1250.20:FF:000134">
    <property type="entry name" value="MFS sugar transporter protein"/>
    <property type="match status" value="1"/>
</dbReference>
<feature type="transmembrane region" description="Helical" evidence="8">
    <location>
        <begin position="340"/>
        <end position="363"/>
    </location>
</feature>
<dbReference type="PRINTS" id="PR00171">
    <property type="entry name" value="SUGRTRNSPORT"/>
</dbReference>
<evidence type="ECO:0000256" key="1">
    <source>
        <dbReference type="ARBA" id="ARBA00004141"/>
    </source>
</evidence>
<evidence type="ECO:0000256" key="4">
    <source>
        <dbReference type="ARBA" id="ARBA00022692"/>
    </source>
</evidence>
<dbReference type="InterPro" id="IPR050360">
    <property type="entry name" value="MFS_Sugar_Transporters"/>
</dbReference>
<evidence type="ECO:0000256" key="2">
    <source>
        <dbReference type="ARBA" id="ARBA00010992"/>
    </source>
</evidence>
<keyword evidence="10" id="KW-0762">Sugar transport</keyword>
<dbReference type="InterPro" id="IPR003663">
    <property type="entry name" value="Sugar/inositol_transpt"/>
</dbReference>
<feature type="transmembrane region" description="Helical" evidence="8">
    <location>
        <begin position="439"/>
        <end position="458"/>
    </location>
</feature>
<dbReference type="PROSITE" id="PS50850">
    <property type="entry name" value="MFS"/>
    <property type="match status" value="1"/>
</dbReference>
<keyword evidence="4 8" id="KW-0812">Transmembrane</keyword>
<dbReference type="GO" id="GO:0005351">
    <property type="term" value="F:carbohydrate:proton symporter activity"/>
    <property type="evidence" value="ECO:0007669"/>
    <property type="project" value="TreeGrafter"/>
</dbReference>
<dbReference type="Proteomes" id="UP000729357">
    <property type="component" value="Unassembled WGS sequence"/>
</dbReference>
<evidence type="ECO:0000313" key="11">
    <source>
        <dbReference type="Proteomes" id="UP000729357"/>
    </source>
</evidence>
<dbReference type="PANTHER" id="PTHR48022">
    <property type="entry name" value="PLASTIDIC GLUCOSE TRANSPORTER 4"/>
    <property type="match status" value="1"/>
</dbReference>